<evidence type="ECO:0000256" key="4">
    <source>
        <dbReference type="ARBA" id="ARBA00023242"/>
    </source>
</evidence>
<dbReference type="PANTHER" id="PTHR48225">
    <property type="entry name" value="HORMA DOMAIN-CONTAINING PROTEIN 1"/>
    <property type="match status" value="1"/>
</dbReference>
<dbReference type="InterPro" id="IPR003511">
    <property type="entry name" value="HORMA_dom"/>
</dbReference>
<dbReference type="SUPFAM" id="SSF56019">
    <property type="entry name" value="The spindle assembly checkpoint protein mad2"/>
    <property type="match status" value="1"/>
</dbReference>
<comment type="caution">
    <text evidence="7">The sequence shown here is derived from an EMBL/GenBank/DDBJ whole genome shotgun (WGS) entry which is preliminary data.</text>
</comment>
<dbReference type="InterPro" id="IPR011011">
    <property type="entry name" value="Znf_FYVE_PHD"/>
</dbReference>
<dbReference type="PROSITE" id="PS50815">
    <property type="entry name" value="HORMA"/>
    <property type="match status" value="1"/>
</dbReference>
<protein>
    <recommendedName>
        <fullName evidence="6">HORMA domain-containing protein</fullName>
    </recommendedName>
</protein>
<keyword evidence="3" id="KW-0158">Chromosome</keyword>
<dbReference type="InterPro" id="IPR013083">
    <property type="entry name" value="Znf_RING/FYVE/PHD"/>
</dbReference>
<keyword evidence="8" id="KW-1185">Reference proteome</keyword>
<accession>A0ABR4BDG8</accession>
<name>A0ABR4BDG8_9LECA</name>
<dbReference type="Pfam" id="PF20826">
    <property type="entry name" value="PHD_5"/>
    <property type="match status" value="1"/>
</dbReference>
<feature type="domain" description="HORMA" evidence="6">
    <location>
        <begin position="52"/>
        <end position="293"/>
    </location>
</feature>
<evidence type="ECO:0000313" key="8">
    <source>
        <dbReference type="Proteomes" id="UP001590951"/>
    </source>
</evidence>
<dbReference type="Proteomes" id="UP001590951">
    <property type="component" value="Unassembled WGS sequence"/>
</dbReference>
<keyword evidence="4" id="KW-0539">Nucleus</keyword>
<dbReference type="Gene3D" id="3.30.900.10">
    <property type="entry name" value="HORMA domain"/>
    <property type="match status" value="1"/>
</dbReference>
<evidence type="ECO:0000259" key="6">
    <source>
        <dbReference type="PROSITE" id="PS50815"/>
    </source>
</evidence>
<dbReference type="InterPro" id="IPR051294">
    <property type="entry name" value="HORMA_MeioticProgression"/>
</dbReference>
<comment type="subcellular location">
    <subcellularLocation>
        <location evidence="2">Chromosome</location>
    </subcellularLocation>
    <subcellularLocation>
        <location evidence="1">Nucleus</location>
    </subcellularLocation>
</comment>
<evidence type="ECO:0000256" key="5">
    <source>
        <dbReference type="ARBA" id="ARBA00023254"/>
    </source>
</evidence>
<dbReference type="SUPFAM" id="SSF57903">
    <property type="entry name" value="FYVE/PHD zinc finger"/>
    <property type="match status" value="1"/>
</dbReference>
<proteinExistence type="predicted"/>
<dbReference type="Pfam" id="PF02301">
    <property type="entry name" value="HORMA"/>
    <property type="match status" value="1"/>
</dbReference>
<dbReference type="InterPro" id="IPR036570">
    <property type="entry name" value="HORMA_dom_sf"/>
</dbReference>
<dbReference type="Gene3D" id="3.30.40.10">
    <property type="entry name" value="Zinc/RING finger domain, C3HC4 (zinc finger)"/>
    <property type="match status" value="1"/>
</dbReference>
<evidence type="ECO:0000313" key="7">
    <source>
        <dbReference type="EMBL" id="KAL2055487.1"/>
    </source>
</evidence>
<evidence type="ECO:0000256" key="1">
    <source>
        <dbReference type="ARBA" id="ARBA00004123"/>
    </source>
</evidence>
<evidence type="ECO:0000256" key="2">
    <source>
        <dbReference type="ARBA" id="ARBA00004286"/>
    </source>
</evidence>
<dbReference type="EMBL" id="JBHFEH010000011">
    <property type="protein sequence ID" value="KAL2055487.1"/>
    <property type="molecule type" value="Genomic_DNA"/>
</dbReference>
<dbReference type="PANTHER" id="PTHR48225:SF7">
    <property type="entry name" value="MEIOSIS-SPECIFIC PROTEIN HOP1"/>
    <property type="match status" value="1"/>
</dbReference>
<evidence type="ECO:0000256" key="3">
    <source>
        <dbReference type="ARBA" id="ARBA00022454"/>
    </source>
</evidence>
<sequence length="644" mass="73690">MAPTFKHTSTSQMPVIKERTSFSKISTVLEERKSSLQLSSPQNADDLPIRERQAFAMIQMLLRVSVGSIAQLRHLFSEDCFTYHLPSSIRRDSDNLYDRIRGITDSTSSLDGNNDLVSLSGNPYKVLARGRSAAVDKMLDWLRIIFEAVLNNSLDGVQFSIYAERSNPSHALESYTFSFQYTESPNDAKKRLSGMAGPRLEDISITIGAARAGLRKLIDQIHDYHQHLATLPSECYLMCHLFYSPLHTPDQQPKGFQDCKDSTMLVPENLEWHLARRSFGQTNLAFYRVGLKIAFMVETEHSNGRSEDENQIPDNMRYSRPLPRTFDLERYSSRSTSATTQELLHPFAQSVQQSSPWPETRLRDGVTKLNKPAAETARVTTAHKRTYDESESSDATLNISNDEELIATQVSEPNAIPPQPMQRARLLQGKELEMRAKKLELYQKHQGLMDSHIVRCQCGINDEGESPMLQCECCRTWQHFHCYGFIVDQPGEQHYCYQCLLEDSQEQQLSDMGKLACFRRTLWIMFDRDETDSAHYTQRSFAQKLGQSTPEIRDIGAKKVAGCDRKTTAKLITRLKDEGFLTRTKFPSPIRNPERIQDRIRIYGDPFTSIGIHYEMPEQTLAPKIQVEDTMAPRKHMKALKARW</sequence>
<keyword evidence="5" id="KW-0469">Meiosis</keyword>
<reference evidence="7 8" key="1">
    <citation type="submission" date="2024-09" db="EMBL/GenBank/DDBJ databases">
        <title>Rethinking Asexuality: The Enigmatic Case of Functional Sexual Genes in Lepraria (Stereocaulaceae).</title>
        <authorList>
            <person name="Doellman M."/>
            <person name="Sun Y."/>
            <person name="Barcenas-Pena A."/>
            <person name="Lumbsch H.T."/>
            <person name="Grewe F."/>
        </authorList>
    </citation>
    <scope>NUCLEOTIDE SEQUENCE [LARGE SCALE GENOMIC DNA]</scope>
    <source>
        <strain evidence="7 8">Grewe 0041</strain>
    </source>
</reference>
<gene>
    <name evidence="7" type="ORF">ABVK25_004295</name>
</gene>
<organism evidence="7 8">
    <name type="scientific">Lepraria finkii</name>
    <dbReference type="NCBI Taxonomy" id="1340010"/>
    <lineage>
        <taxon>Eukaryota</taxon>
        <taxon>Fungi</taxon>
        <taxon>Dikarya</taxon>
        <taxon>Ascomycota</taxon>
        <taxon>Pezizomycotina</taxon>
        <taxon>Lecanoromycetes</taxon>
        <taxon>OSLEUM clade</taxon>
        <taxon>Lecanoromycetidae</taxon>
        <taxon>Lecanorales</taxon>
        <taxon>Lecanorineae</taxon>
        <taxon>Stereocaulaceae</taxon>
        <taxon>Lepraria</taxon>
    </lineage>
</organism>